<protein>
    <recommendedName>
        <fullName evidence="8">Acetolactate synthase small subunit</fullName>
        <shortName evidence="8">AHAS</shortName>
        <shortName evidence="8">ALS</shortName>
        <ecNumber evidence="8">2.2.1.6</ecNumber>
    </recommendedName>
    <alternativeName>
        <fullName evidence="8">Acetohydroxy-acid synthase small subunit</fullName>
    </alternativeName>
</protein>
<evidence type="ECO:0000256" key="3">
    <source>
        <dbReference type="ARBA" id="ARBA00006341"/>
    </source>
</evidence>
<dbReference type="InterPro" id="IPR054480">
    <property type="entry name" value="AHAS_small-like_ACT"/>
</dbReference>
<evidence type="ECO:0000256" key="2">
    <source>
        <dbReference type="ARBA" id="ARBA00005025"/>
    </source>
</evidence>
<keyword evidence="6 8" id="KW-0100">Branched-chain amino acid biosynthesis</keyword>
<dbReference type="InterPro" id="IPR019455">
    <property type="entry name" value="Acetolactate_synth_ssu_C"/>
</dbReference>
<evidence type="ECO:0000313" key="11">
    <source>
        <dbReference type="Proteomes" id="UP001275932"/>
    </source>
</evidence>
<evidence type="ECO:0000256" key="1">
    <source>
        <dbReference type="ARBA" id="ARBA00004974"/>
    </source>
</evidence>
<comment type="catalytic activity">
    <reaction evidence="7 8">
        <text>2 pyruvate + H(+) = (2S)-2-acetolactate + CO2</text>
        <dbReference type="Rhea" id="RHEA:25249"/>
        <dbReference type="ChEBI" id="CHEBI:15361"/>
        <dbReference type="ChEBI" id="CHEBI:15378"/>
        <dbReference type="ChEBI" id="CHEBI:16526"/>
        <dbReference type="ChEBI" id="CHEBI:58476"/>
        <dbReference type="EC" id="2.2.1.6"/>
    </reaction>
</comment>
<keyword evidence="5 8" id="KW-0028">Amino-acid biosynthesis</keyword>
<evidence type="ECO:0000256" key="5">
    <source>
        <dbReference type="ARBA" id="ARBA00022605"/>
    </source>
</evidence>
<evidence type="ECO:0000256" key="6">
    <source>
        <dbReference type="ARBA" id="ARBA00023304"/>
    </source>
</evidence>
<dbReference type="InterPro" id="IPR027271">
    <property type="entry name" value="Acetolactate_synth/TF_NikR_C"/>
</dbReference>
<comment type="pathway">
    <text evidence="2 8">Amino-acid biosynthesis; L-valine biosynthesis; L-valine from pyruvate: step 1/4.</text>
</comment>
<dbReference type="PANTHER" id="PTHR30239:SF0">
    <property type="entry name" value="ACETOLACTATE SYNTHASE SMALL SUBUNIT 1, CHLOROPLASTIC"/>
    <property type="match status" value="1"/>
</dbReference>
<comment type="pathway">
    <text evidence="1 8">Amino-acid biosynthesis; L-isoleucine biosynthesis; L-isoleucine from 2-oxobutanoate: step 1/4.</text>
</comment>
<dbReference type="Pfam" id="PF22629">
    <property type="entry name" value="ACT_AHAS_ss"/>
    <property type="match status" value="1"/>
</dbReference>
<dbReference type="Pfam" id="PF10369">
    <property type="entry name" value="ALS_ss_C"/>
    <property type="match status" value="1"/>
</dbReference>
<dbReference type="SUPFAM" id="SSF55021">
    <property type="entry name" value="ACT-like"/>
    <property type="match status" value="2"/>
</dbReference>
<gene>
    <name evidence="10" type="primary">ilvN</name>
    <name evidence="10" type="ORF">MOX91_03115</name>
</gene>
<proteinExistence type="inferred from homology"/>
<evidence type="ECO:0000259" key="9">
    <source>
        <dbReference type="PROSITE" id="PS51671"/>
    </source>
</evidence>
<dbReference type="PROSITE" id="PS51671">
    <property type="entry name" value="ACT"/>
    <property type="match status" value="1"/>
</dbReference>
<comment type="similarity">
    <text evidence="3 8">Belongs to the acetolactate synthase small subunit family.</text>
</comment>
<dbReference type="Gene3D" id="3.30.70.1150">
    <property type="entry name" value="ACT-like. Chain A, domain 2"/>
    <property type="match status" value="1"/>
</dbReference>
<dbReference type="InterPro" id="IPR039557">
    <property type="entry name" value="AHAS_ACT"/>
</dbReference>
<comment type="caution">
    <text evidence="10">The sequence shown here is derived from an EMBL/GenBank/DDBJ whole genome shotgun (WGS) entry which is preliminary data.</text>
</comment>
<dbReference type="GO" id="GO:0003984">
    <property type="term" value="F:acetolactate synthase activity"/>
    <property type="evidence" value="ECO:0007669"/>
    <property type="project" value="UniProtKB-EC"/>
</dbReference>
<evidence type="ECO:0000313" key="10">
    <source>
        <dbReference type="EMBL" id="MDX8415168.1"/>
    </source>
</evidence>
<dbReference type="NCBIfam" id="NF008864">
    <property type="entry name" value="PRK11895.1"/>
    <property type="match status" value="1"/>
</dbReference>
<evidence type="ECO:0000256" key="8">
    <source>
        <dbReference type="RuleBase" id="RU368092"/>
    </source>
</evidence>
<comment type="function">
    <text evidence="8">Catalyzes the conversion of 2 pyruvate molecules into acetolactate in the first common step of the biosynthetic pathway of the branched-amino acids such as leucine, isoleucine, and valine.</text>
</comment>
<sequence length="165" mass="17977">MKHTISALVENKFGVLARVAGMFSGRGFNIETLNVGPVEGGKFSRITVTVRDGNHSVDQCVKQLSRLVNVIEVKDFSSSSAFVARELVMVKVKANSQTRANIVEIADLFRGKVIDVEPDSLIIECTGNPNKILAFLNMIEPFGLLEMARTGNVALERGKLARGDD</sequence>
<accession>A0ABU4WHC7</accession>
<organism evidence="10 11">
    <name type="scientific">Intestinicryptomonas porci</name>
    <dbReference type="NCBI Taxonomy" id="2926320"/>
    <lineage>
        <taxon>Bacteria</taxon>
        <taxon>Pseudomonadati</taxon>
        <taxon>Verrucomicrobiota</taxon>
        <taxon>Opitutia</taxon>
        <taxon>Opitutales</taxon>
        <taxon>Intestinicryptomonaceae</taxon>
        <taxon>Intestinicryptomonas</taxon>
    </lineage>
</organism>
<feature type="domain" description="ACT" evidence="9">
    <location>
        <begin position="4"/>
        <end position="78"/>
    </location>
</feature>
<dbReference type="CDD" id="cd04878">
    <property type="entry name" value="ACT_AHAS"/>
    <property type="match status" value="1"/>
</dbReference>
<keyword evidence="11" id="KW-1185">Reference proteome</keyword>
<comment type="subunit">
    <text evidence="4 8">Dimer of large and small chains.</text>
</comment>
<dbReference type="Proteomes" id="UP001275932">
    <property type="component" value="Unassembled WGS sequence"/>
</dbReference>
<keyword evidence="8 10" id="KW-0808">Transferase</keyword>
<dbReference type="RefSeq" id="WP_370396616.1">
    <property type="nucleotide sequence ID" value="NZ_JALBUT010000003.1"/>
</dbReference>
<dbReference type="EMBL" id="JALBUT010000003">
    <property type="protein sequence ID" value="MDX8415168.1"/>
    <property type="molecule type" value="Genomic_DNA"/>
</dbReference>
<dbReference type="InterPro" id="IPR045865">
    <property type="entry name" value="ACT-like_dom_sf"/>
</dbReference>
<dbReference type="PANTHER" id="PTHR30239">
    <property type="entry name" value="ACETOLACTATE SYNTHASE SMALL SUBUNIT"/>
    <property type="match status" value="1"/>
</dbReference>
<dbReference type="EC" id="2.2.1.6" evidence="8"/>
<dbReference type="Gene3D" id="3.30.70.260">
    <property type="match status" value="1"/>
</dbReference>
<dbReference type="InterPro" id="IPR004789">
    <property type="entry name" value="Acetalactate_synth_ssu"/>
</dbReference>
<evidence type="ECO:0000256" key="7">
    <source>
        <dbReference type="ARBA" id="ARBA00048670"/>
    </source>
</evidence>
<dbReference type="InterPro" id="IPR002912">
    <property type="entry name" value="ACT_dom"/>
</dbReference>
<evidence type="ECO:0000256" key="4">
    <source>
        <dbReference type="ARBA" id="ARBA00011744"/>
    </source>
</evidence>
<dbReference type="NCBIfam" id="TIGR00119">
    <property type="entry name" value="acolac_sm"/>
    <property type="match status" value="1"/>
</dbReference>
<name>A0ABU4WHC7_9BACT</name>
<reference evidence="10 11" key="1">
    <citation type="submission" date="2022-03" db="EMBL/GenBank/DDBJ databases">
        <title>Novel taxa within the pig intestine.</title>
        <authorList>
            <person name="Wylensek D."/>
            <person name="Bishof K."/>
            <person name="Afrizal A."/>
            <person name="Clavel T."/>
        </authorList>
    </citation>
    <scope>NUCLEOTIDE SEQUENCE [LARGE SCALE GENOMIC DNA]</scope>
    <source>
        <strain evidence="10 11">CLA-KB-P66</strain>
    </source>
</reference>